<comment type="subcellular location">
    <subcellularLocation>
        <location evidence="1">Membrane</location>
        <topology evidence="1">Single-pass membrane protein</topology>
    </subcellularLocation>
</comment>
<protein>
    <recommendedName>
        <fullName evidence="9">WSC domain-containing protein</fullName>
    </recommendedName>
</protein>
<feature type="chain" id="PRO_5035199836" description="WSC domain-containing protein" evidence="8">
    <location>
        <begin position="21"/>
        <end position="890"/>
    </location>
</feature>
<evidence type="ECO:0000256" key="8">
    <source>
        <dbReference type="SAM" id="SignalP"/>
    </source>
</evidence>
<feature type="signal peptide" evidence="8">
    <location>
        <begin position="1"/>
        <end position="20"/>
    </location>
</feature>
<feature type="domain" description="WSC" evidence="9">
    <location>
        <begin position="589"/>
        <end position="679"/>
    </location>
</feature>
<evidence type="ECO:0000256" key="5">
    <source>
        <dbReference type="ARBA" id="ARBA00023136"/>
    </source>
</evidence>
<dbReference type="PANTHER" id="PTHR24269">
    <property type="entry name" value="KREMEN PROTEIN"/>
    <property type="match status" value="1"/>
</dbReference>
<name>A0A8J2IL48_FUSEQ</name>
<feature type="region of interest" description="Disordered" evidence="7">
    <location>
        <begin position="795"/>
        <end position="818"/>
    </location>
</feature>
<sequence length="890" mass="99367">MARLILTYVALFLWAALAAAQYDYNHVLKGCYQVKPHISWAGGYARTQQEREKCAIVCSQREEPFVGFGTTNCFCGRKEPPNDNKVDISRCEAVGLDGWNAPKTRKADFVEEEEVLLIFDITIPRSIPIGCFQGLPEDAHLTEPAISKPERLACATSCDKEDKAAVVFAGGKCGCTDSIPNVSNRVEDVSCALEPSAEPSRAEQFYSLWTAGRRFEAKNYDFKINGLLPFEQDGRDDQLSEKEGTTTELAEQYEGPRQACYRNPPDENVSKFKEFPDNNPTLCYRFCEQHDMKYIFLRDTGCWCSNTYPPKKDVYLSGWCKWECPQNPFAQCGGKKAFSVYNLMPWMSPASPASPAEISKPQTGQCFSVRPTRASEMLGYDSGEECLERCKEVRKPLAVMHGSYCWCASKYPHTTYKLDLDSCDLPCENDNGTYCGGNDGIRPHYSTYRTGIPGRIEHDPSQRRFDTPIQDETTWHGCWNKPPTRRYGPYFESNTVKGCANFCRRNGFPVAAVQDHDCICGDSYPPLERRSPESSCNTSCPGFAYATCGGPQAWSVLNTGLEIDVPYDESDPEKKNSDSGTVVDQKLAGPELLGCYNTHFITARDRVYLRHDQVNGCVRRCKTRGKPISALQKDTCLCADALPHKDSQVDGFECDNPCQDPSNEKCGGPPGYWSVYNSGLKASLASDSNMKPAYGCFKYLRYADNTNKLVRMDIRGSGSLRSGDSCTTQCAKKGFSVALRQRSACFCSHELPSTETSLPGDSCFYKCPNDALEMCGGPGSAYTVYKTDAYVPDLHTEEKPKDQKPKGDDPSTSPDSRPQCLEPAWEKAYDIFNAVSDKLAEFAQMIQDGFFWVRDKAQGLFDICLWNVLVFFSNIMYSSGLWSSEGDIDL</sequence>
<dbReference type="GO" id="GO:0005886">
    <property type="term" value="C:plasma membrane"/>
    <property type="evidence" value="ECO:0007669"/>
    <property type="project" value="TreeGrafter"/>
</dbReference>
<feature type="domain" description="WSC" evidence="9">
    <location>
        <begin position="472"/>
        <end position="560"/>
    </location>
</feature>
<keyword evidence="3 8" id="KW-0732">Signal</keyword>
<evidence type="ECO:0000256" key="1">
    <source>
        <dbReference type="ARBA" id="ARBA00004167"/>
    </source>
</evidence>
<dbReference type="PANTHER" id="PTHR24269:SF16">
    <property type="entry name" value="PROTEIN SLG1"/>
    <property type="match status" value="1"/>
</dbReference>
<dbReference type="Pfam" id="PF01822">
    <property type="entry name" value="WSC"/>
    <property type="match status" value="5"/>
</dbReference>
<evidence type="ECO:0000313" key="10">
    <source>
        <dbReference type="EMBL" id="CAG7559766.1"/>
    </source>
</evidence>
<dbReference type="Proteomes" id="UP000693738">
    <property type="component" value="Unassembled WGS sequence"/>
</dbReference>
<dbReference type="EMBL" id="CAJSTJ010000130">
    <property type="protein sequence ID" value="CAG7559766.1"/>
    <property type="molecule type" value="Genomic_DNA"/>
</dbReference>
<feature type="compositionally biased region" description="Basic and acidic residues" evidence="7">
    <location>
        <begin position="795"/>
        <end position="809"/>
    </location>
</feature>
<evidence type="ECO:0000313" key="11">
    <source>
        <dbReference type="Proteomes" id="UP000693738"/>
    </source>
</evidence>
<accession>A0A8J2IL48</accession>
<evidence type="ECO:0000256" key="4">
    <source>
        <dbReference type="ARBA" id="ARBA00022989"/>
    </source>
</evidence>
<evidence type="ECO:0000256" key="3">
    <source>
        <dbReference type="ARBA" id="ARBA00022729"/>
    </source>
</evidence>
<reference evidence="10" key="1">
    <citation type="submission" date="2021-05" db="EMBL/GenBank/DDBJ databases">
        <authorList>
            <person name="Khan N."/>
        </authorList>
    </citation>
    <scope>NUCLEOTIDE SEQUENCE</scope>
</reference>
<dbReference type="InterPro" id="IPR051836">
    <property type="entry name" value="Kremen_rcpt"/>
</dbReference>
<feature type="domain" description="WSC" evidence="9">
    <location>
        <begin position="254"/>
        <end position="344"/>
    </location>
</feature>
<feature type="domain" description="WSC" evidence="9">
    <location>
        <begin position="690"/>
        <end position="788"/>
    </location>
</feature>
<comment type="caution">
    <text evidence="10">The sequence shown here is derived from an EMBL/GenBank/DDBJ whole genome shotgun (WGS) entry which is preliminary data.</text>
</comment>
<keyword evidence="2" id="KW-0812">Transmembrane</keyword>
<keyword evidence="6" id="KW-0325">Glycoprotein</keyword>
<evidence type="ECO:0000256" key="7">
    <source>
        <dbReference type="SAM" id="MobiDB-lite"/>
    </source>
</evidence>
<proteinExistence type="predicted"/>
<organism evidence="10 11">
    <name type="scientific">Fusarium equiseti</name>
    <name type="common">Fusarium scirpi</name>
    <dbReference type="NCBI Taxonomy" id="61235"/>
    <lineage>
        <taxon>Eukaryota</taxon>
        <taxon>Fungi</taxon>
        <taxon>Dikarya</taxon>
        <taxon>Ascomycota</taxon>
        <taxon>Pezizomycotina</taxon>
        <taxon>Sordariomycetes</taxon>
        <taxon>Hypocreomycetidae</taxon>
        <taxon>Hypocreales</taxon>
        <taxon>Nectriaceae</taxon>
        <taxon>Fusarium</taxon>
        <taxon>Fusarium incarnatum-equiseti species complex</taxon>
    </lineage>
</organism>
<keyword evidence="4" id="KW-1133">Transmembrane helix</keyword>
<evidence type="ECO:0000256" key="6">
    <source>
        <dbReference type="ARBA" id="ARBA00023180"/>
    </source>
</evidence>
<gene>
    <name evidence="10" type="ORF">FEQUK3_LOCUS5467</name>
</gene>
<dbReference type="InterPro" id="IPR002889">
    <property type="entry name" value="WSC_carb-bd"/>
</dbReference>
<dbReference type="AlphaFoldDB" id="A0A8J2IL48"/>
<feature type="domain" description="WSC" evidence="9">
    <location>
        <begin position="360"/>
        <end position="448"/>
    </location>
</feature>
<dbReference type="SMART" id="SM00321">
    <property type="entry name" value="WSC"/>
    <property type="match status" value="4"/>
</dbReference>
<dbReference type="PROSITE" id="PS51212">
    <property type="entry name" value="WSC"/>
    <property type="match status" value="5"/>
</dbReference>
<evidence type="ECO:0000259" key="9">
    <source>
        <dbReference type="PROSITE" id="PS51212"/>
    </source>
</evidence>
<evidence type="ECO:0000256" key="2">
    <source>
        <dbReference type="ARBA" id="ARBA00022692"/>
    </source>
</evidence>
<keyword evidence="5" id="KW-0472">Membrane</keyword>